<dbReference type="InterPro" id="IPR036162">
    <property type="entry name" value="Resolvase-like_N_sf"/>
</dbReference>
<gene>
    <name evidence="2" type="ORF">EII35_03660</name>
</gene>
<dbReference type="EMBL" id="RQYT01000005">
    <property type="protein sequence ID" value="RRD50510.1"/>
    <property type="molecule type" value="Genomic_DNA"/>
</dbReference>
<dbReference type="InterPro" id="IPR038109">
    <property type="entry name" value="DNA_bind_recomb_sf"/>
</dbReference>
<feature type="domain" description="Recombinase" evidence="1">
    <location>
        <begin position="131"/>
        <end position="249"/>
    </location>
</feature>
<dbReference type="RefSeq" id="WP_125227115.1">
    <property type="nucleotide sequence ID" value="NZ_RQYT01000005.1"/>
</dbReference>
<dbReference type="Pfam" id="PF00239">
    <property type="entry name" value="Resolvase"/>
    <property type="match status" value="1"/>
</dbReference>
<dbReference type="AlphaFoldDB" id="A0A3P1WYM2"/>
<dbReference type="Pfam" id="PF07508">
    <property type="entry name" value="Recombinase"/>
    <property type="match status" value="1"/>
</dbReference>
<proteinExistence type="predicted"/>
<dbReference type="GO" id="GO:0003677">
    <property type="term" value="F:DNA binding"/>
    <property type="evidence" value="ECO:0007669"/>
    <property type="project" value="InterPro"/>
</dbReference>
<dbReference type="InterPro" id="IPR011109">
    <property type="entry name" value="DNA_bind_recombinase_dom"/>
</dbReference>
<dbReference type="SUPFAM" id="SSF53041">
    <property type="entry name" value="Resolvase-like"/>
    <property type="match status" value="1"/>
</dbReference>
<organism evidence="2 3">
    <name type="scientific">Arachnia propionica</name>
    <dbReference type="NCBI Taxonomy" id="1750"/>
    <lineage>
        <taxon>Bacteria</taxon>
        <taxon>Bacillati</taxon>
        <taxon>Actinomycetota</taxon>
        <taxon>Actinomycetes</taxon>
        <taxon>Propionibacteriales</taxon>
        <taxon>Propionibacteriaceae</taxon>
        <taxon>Arachnia</taxon>
    </lineage>
</organism>
<accession>A0A3P1WYM2</accession>
<dbReference type="PANTHER" id="PTHR30461:SF23">
    <property type="entry name" value="DNA RECOMBINASE-RELATED"/>
    <property type="match status" value="1"/>
</dbReference>
<evidence type="ECO:0000313" key="2">
    <source>
        <dbReference type="EMBL" id="RRD50510.1"/>
    </source>
</evidence>
<dbReference type="Gene3D" id="3.40.50.1390">
    <property type="entry name" value="Resolvase, N-terminal catalytic domain"/>
    <property type="match status" value="1"/>
</dbReference>
<reference evidence="2 3" key="1">
    <citation type="submission" date="2018-11" db="EMBL/GenBank/DDBJ databases">
        <title>Genomes From Bacteria Associated with the Canine Oral Cavity: a Test Case for Automated Genome-Based Taxonomic Assignment.</title>
        <authorList>
            <person name="Coil D.A."/>
            <person name="Jospin G."/>
            <person name="Darling A.E."/>
            <person name="Wallis C."/>
            <person name="Davis I.J."/>
            <person name="Harris S."/>
            <person name="Eisen J.A."/>
            <person name="Holcombe L.J."/>
            <person name="O'Flynn C."/>
        </authorList>
    </citation>
    <scope>NUCLEOTIDE SEQUENCE [LARGE SCALE GENOMIC DNA]</scope>
    <source>
        <strain evidence="2 3">OH2822_COT-296</strain>
    </source>
</reference>
<evidence type="ECO:0000313" key="3">
    <source>
        <dbReference type="Proteomes" id="UP000280935"/>
    </source>
</evidence>
<dbReference type="PROSITE" id="PS51737">
    <property type="entry name" value="RECOMBINASE_DNA_BIND"/>
    <property type="match status" value="1"/>
</dbReference>
<dbReference type="SMART" id="SM00857">
    <property type="entry name" value="Resolvase"/>
    <property type="match status" value="1"/>
</dbReference>
<dbReference type="OrthoDB" id="3217513at2"/>
<protein>
    <submittedName>
        <fullName evidence="2">Recombinase family protein</fullName>
    </submittedName>
</protein>
<name>A0A3P1WYM2_9ACTN</name>
<evidence type="ECO:0000259" key="1">
    <source>
        <dbReference type="PROSITE" id="PS51737"/>
    </source>
</evidence>
<dbReference type="GO" id="GO:0000150">
    <property type="term" value="F:DNA strand exchange activity"/>
    <property type="evidence" value="ECO:0007669"/>
    <property type="project" value="InterPro"/>
</dbReference>
<dbReference type="InterPro" id="IPR050639">
    <property type="entry name" value="SSR_resolvase"/>
</dbReference>
<dbReference type="InterPro" id="IPR006119">
    <property type="entry name" value="Resolv_N"/>
</dbReference>
<dbReference type="Gene3D" id="3.90.1750.20">
    <property type="entry name" value="Putative Large Serine Recombinase, Chain B, Domain 2"/>
    <property type="match status" value="1"/>
</dbReference>
<comment type="caution">
    <text evidence="2">The sequence shown here is derived from an EMBL/GenBank/DDBJ whole genome shotgun (WGS) entry which is preliminary data.</text>
</comment>
<dbReference type="Proteomes" id="UP000280935">
    <property type="component" value="Unassembled WGS sequence"/>
</dbReference>
<sequence>MNGARKMLWPPAIAREFVGPGVSAQSIAKRPVFKELLRYVEDNPQIGYVVIYMRSRAFRNFTDAAIAKRVLATMGVKLVSAKEEFGEGYMGDAMEAITDIMNEVQVRQNGEDISNKMRHKAQNGGTTGRAKLGYLNVRKDFDGRLVNTVDVDPVRAPLIRWAFEQYATGEYSLAALTSELERQGLTTRRTAKWVERPLSRSQLALILRDPYYIGKVTFKGEVFPGRHVPLVSAELFERVQQVLDVRRRRTHRDQRHCHFLRGLMQCGRCRSAGRESQLVYSQPVNHAGQAYEYYSCINRMDAGCGLPHLRVRDVEDALVREVALLRLAPGLATRLRQEVTGSLEARQAVEREARQRLRKELARLGAREERLLDLAFDAELGTTQLRKRLREVQVRRAVVVQRLEVSDEQLRRESEGVVAYLDLLGEPERFYAAAVPAVRRKLLGAFFSGIWLDDDGETTSVLVEEQDVVARIRGGCEKGAGRVPDAFCVAPSGQDQKVDCSNESNVVAGTGFEPVASGSAPWIWQHDELEPGWAAPAPCRHGHTIQPQTDTTVLADTSGPVGHVLAS</sequence>
<dbReference type="PANTHER" id="PTHR30461">
    <property type="entry name" value="DNA-INVERTASE FROM LAMBDOID PROPHAGE"/>
    <property type="match status" value="1"/>
</dbReference>